<dbReference type="RefSeq" id="XP_058325912.1">
    <property type="nucleotide sequence ID" value="XM_058479344.1"/>
</dbReference>
<dbReference type="EMBL" id="JAPQKS010000008">
    <property type="protein sequence ID" value="KAJ5217041.1"/>
    <property type="molecule type" value="Genomic_DNA"/>
</dbReference>
<reference evidence="3" key="1">
    <citation type="submission" date="2022-11" db="EMBL/GenBank/DDBJ databases">
        <authorList>
            <person name="Petersen C."/>
        </authorList>
    </citation>
    <scope>NUCLEOTIDE SEQUENCE</scope>
    <source>
        <strain evidence="3">IBT 19713</strain>
    </source>
</reference>
<dbReference type="PANTHER" id="PTHR13360:SF1">
    <property type="entry name" value="ACTIVATING SIGNAL COINTEGRATOR 1 COMPLEX SUBUNIT 1"/>
    <property type="match status" value="1"/>
</dbReference>
<dbReference type="AlphaFoldDB" id="A0A9W9TC28"/>
<feature type="compositionally biased region" description="Polar residues" evidence="1">
    <location>
        <begin position="341"/>
        <end position="352"/>
    </location>
</feature>
<sequence length="428" mass="47045">MARDGPCVTSTSKPRASKTRIKSNRDIVFILALCSMVFSLRSIRHSPVSYVITQQLNLASSSAKVNMTRRNIQPPRSKPTHFLCVPLINSASLLQLESSLAAFKDEYPPVSSESATSGTIQSADGQSKASPIPEGAHRPLGTLHLTLGVMYLPSPERLRAAIGLFQSLDLAAIMREAESLAIPPDDAARPWHTEHSEHKAKPLTSPLSVSLESLHPLPTARKATVLYVEPFDPTGRLWAFCVLLRRHFIKAGFIEGGQHPPGKGADLTSQRPGEVADEGARPLLLHATIVNTSYVRRKPARSKSQNSPKEPKRLEMDVRSLLKHYQSYYADEARTVRQEADASSDTSLQASGESPAEQLRPKYPFVWAKDVPIQSVCICQMGAKDISADNPVPGDLLDGDQFKFENLPARLGQQYAVISKQDLNFWEA</sequence>
<dbReference type="OrthoDB" id="277832at2759"/>
<keyword evidence="4" id="KW-1185">Reference proteome</keyword>
<dbReference type="Proteomes" id="UP001150941">
    <property type="component" value="Unassembled WGS sequence"/>
</dbReference>
<feature type="region of interest" description="Disordered" evidence="1">
    <location>
        <begin position="112"/>
        <end position="135"/>
    </location>
</feature>
<evidence type="ECO:0000313" key="4">
    <source>
        <dbReference type="Proteomes" id="UP001150941"/>
    </source>
</evidence>
<evidence type="ECO:0000313" key="3">
    <source>
        <dbReference type="EMBL" id="KAJ5217041.1"/>
    </source>
</evidence>
<dbReference type="GO" id="GO:0006307">
    <property type="term" value="P:DNA alkylation repair"/>
    <property type="evidence" value="ECO:0007669"/>
    <property type="project" value="InterPro"/>
</dbReference>
<feature type="domain" description="A-kinase anchor protein 7-like phosphoesterase" evidence="2">
    <location>
        <begin position="79"/>
        <end position="328"/>
    </location>
</feature>
<evidence type="ECO:0000256" key="1">
    <source>
        <dbReference type="SAM" id="MobiDB-lite"/>
    </source>
</evidence>
<feature type="region of interest" description="Disordered" evidence="1">
    <location>
        <begin position="336"/>
        <end position="356"/>
    </location>
</feature>
<reference evidence="3" key="2">
    <citation type="journal article" date="2023" name="IMA Fungus">
        <title>Comparative genomic study of the Penicillium genus elucidates a diverse pangenome and 15 lateral gene transfer events.</title>
        <authorList>
            <person name="Petersen C."/>
            <person name="Sorensen T."/>
            <person name="Nielsen M.R."/>
            <person name="Sondergaard T.E."/>
            <person name="Sorensen J.L."/>
            <person name="Fitzpatrick D.A."/>
            <person name="Frisvad J.C."/>
            <person name="Nielsen K.L."/>
        </authorList>
    </citation>
    <scope>NUCLEOTIDE SEQUENCE</scope>
    <source>
        <strain evidence="3">IBT 19713</strain>
    </source>
</reference>
<feature type="compositionally biased region" description="Polar residues" evidence="1">
    <location>
        <begin position="112"/>
        <end position="129"/>
    </location>
</feature>
<evidence type="ECO:0000259" key="2">
    <source>
        <dbReference type="Pfam" id="PF10469"/>
    </source>
</evidence>
<feature type="region of interest" description="Disordered" evidence="1">
    <location>
        <begin position="295"/>
        <end position="315"/>
    </location>
</feature>
<dbReference type="GeneID" id="83206648"/>
<gene>
    <name evidence="3" type="ORF">N7468_010049</name>
</gene>
<dbReference type="Pfam" id="PF10469">
    <property type="entry name" value="AKAP7_NLS"/>
    <property type="match status" value="1"/>
</dbReference>
<dbReference type="InterPro" id="IPR019510">
    <property type="entry name" value="AKAP7-like_phosphoesterase"/>
</dbReference>
<dbReference type="InterPro" id="IPR009210">
    <property type="entry name" value="ASCC1"/>
</dbReference>
<dbReference type="GO" id="GO:0006355">
    <property type="term" value="P:regulation of DNA-templated transcription"/>
    <property type="evidence" value="ECO:0007669"/>
    <property type="project" value="TreeGrafter"/>
</dbReference>
<dbReference type="PANTHER" id="PTHR13360">
    <property type="entry name" value="ACTIVATING SIGNAL COINTEGRATOR 1 COMPLEX SUBUNIT 1"/>
    <property type="match status" value="1"/>
</dbReference>
<protein>
    <recommendedName>
        <fullName evidence="2">A-kinase anchor protein 7-like phosphoesterase domain-containing protein</fullName>
    </recommendedName>
</protein>
<proteinExistence type="predicted"/>
<comment type="caution">
    <text evidence="3">The sequence shown here is derived from an EMBL/GenBank/DDBJ whole genome shotgun (WGS) entry which is preliminary data.</text>
</comment>
<feature type="region of interest" description="Disordered" evidence="1">
    <location>
        <begin position="259"/>
        <end position="280"/>
    </location>
</feature>
<organism evidence="3 4">
    <name type="scientific">Penicillium chermesinum</name>
    <dbReference type="NCBI Taxonomy" id="63820"/>
    <lineage>
        <taxon>Eukaryota</taxon>
        <taxon>Fungi</taxon>
        <taxon>Dikarya</taxon>
        <taxon>Ascomycota</taxon>
        <taxon>Pezizomycotina</taxon>
        <taxon>Eurotiomycetes</taxon>
        <taxon>Eurotiomycetidae</taxon>
        <taxon>Eurotiales</taxon>
        <taxon>Aspergillaceae</taxon>
        <taxon>Penicillium</taxon>
    </lineage>
</organism>
<dbReference type="GO" id="GO:0005634">
    <property type="term" value="C:nucleus"/>
    <property type="evidence" value="ECO:0007669"/>
    <property type="project" value="TreeGrafter"/>
</dbReference>
<dbReference type="Gene3D" id="3.90.1140.10">
    <property type="entry name" value="Cyclic phosphodiesterase"/>
    <property type="match status" value="1"/>
</dbReference>
<accession>A0A9W9TC28</accession>
<name>A0A9W9TC28_9EURO</name>